<accession>A0ACC2GVT2</accession>
<proteinExistence type="predicted"/>
<sequence>MTTRSRPSGDPDRAFLMAPLVAYPNPHAQPGEEEDGHYKWRPEVTVQKTRKRDYTKKRITQDYRLLSSCITKDKVGGVREEEEWIGMGEETNSESEDPAEGEADGSVVRTGQQAGHVIAAVKRVTFVESALSRGVVDGRQDRHAVTLTKPKKE</sequence>
<gene>
    <name evidence="1" type="ORF">DPEC_G00095360</name>
</gene>
<name>A0ACC2GVT2_DALPE</name>
<evidence type="ECO:0000313" key="1">
    <source>
        <dbReference type="EMBL" id="KAJ8007565.1"/>
    </source>
</evidence>
<comment type="caution">
    <text evidence="1">The sequence shown here is derived from an EMBL/GenBank/DDBJ whole genome shotgun (WGS) entry which is preliminary data.</text>
</comment>
<dbReference type="EMBL" id="CM055735">
    <property type="protein sequence ID" value="KAJ8007565.1"/>
    <property type="molecule type" value="Genomic_DNA"/>
</dbReference>
<organism evidence="1 2">
    <name type="scientific">Dallia pectoralis</name>
    <name type="common">Alaska blackfish</name>
    <dbReference type="NCBI Taxonomy" id="75939"/>
    <lineage>
        <taxon>Eukaryota</taxon>
        <taxon>Metazoa</taxon>
        <taxon>Chordata</taxon>
        <taxon>Craniata</taxon>
        <taxon>Vertebrata</taxon>
        <taxon>Euteleostomi</taxon>
        <taxon>Actinopterygii</taxon>
        <taxon>Neopterygii</taxon>
        <taxon>Teleostei</taxon>
        <taxon>Protacanthopterygii</taxon>
        <taxon>Esociformes</taxon>
        <taxon>Umbridae</taxon>
        <taxon>Dallia</taxon>
    </lineage>
</organism>
<keyword evidence="2" id="KW-1185">Reference proteome</keyword>
<dbReference type="Proteomes" id="UP001157502">
    <property type="component" value="Chromosome 8"/>
</dbReference>
<evidence type="ECO:0000313" key="2">
    <source>
        <dbReference type="Proteomes" id="UP001157502"/>
    </source>
</evidence>
<reference evidence="1" key="1">
    <citation type="submission" date="2021-05" db="EMBL/GenBank/DDBJ databases">
        <authorList>
            <person name="Pan Q."/>
            <person name="Jouanno E."/>
            <person name="Zahm M."/>
            <person name="Klopp C."/>
            <person name="Cabau C."/>
            <person name="Louis A."/>
            <person name="Berthelot C."/>
            <person name="Parey E."/>
            <person name="Roest Crollius H."/>
            <person name="Montfort J."/>
            <person name="Robinson-Rechavi M."/>
            <person name="Bouchez O."/>
            <person name="Lampietro C."/>
            <person name="Lopez Roques C."/>
            <person name="Donnadieu C."/>
            <person name="Postlethwait J."/>
            <person name="Bobe J."/>
            <person name="Dillon D."/>
            <person name="Chandos A."/>
            <person name="von Hippel F."/>
            <person name="Guiguen Y."/>
        </authorList>
    </citation>
    <scope>NUCLEOTIDE SEQUENCE</scope>
    <source>
        <strain evidence="1">YG-Jan2019</strain>
    </source>
</reference>
<protein>
    <submittedName>
        <fullName evidence="1">Uncharacterized protein</fullName>
    </submittedName>
</protein>